<dbReference type="Gene3D" id="3.40.30.10">
    <property type="entry name" value="Glutaredoxin"/>
    <property type="match status" value="1"/>
</dbReference>
<feature type="signal peptide" evidence="5">
    <location>
        <begin position="1"/>
        <end position="17"/>
    </location>
</feature>
<dbReference type="EMBL" id="SJPY01000003">
    <property type="protein sequence ID" value="TWU43243.1"/>
    <property type="molecule type" value="Genomic_DNA"/>
</dbReference>
<dbReference type="PROSITE" id="PS00194">
    <property type="entry name" value="THIOREDOXIN_1"/>
    <property type="match status" value="1"/>
</dbReference>
<dbReference type="PANTHER" id="PTHR45663:SF11">
    <property type="entry name" value="GEO12009P1"/>
    <property type="match status" value="1"/>
</dbReference>
<organism evidence="7 8">
    <name type="scientific">Novipirellula aureliae</name>
    <dbReference type="NCBI Taxonomy" id="2527966"/>
    <lineage>
        <taxon>Bacteria</taxon>
        <taxon>Pseudomonadati</taxon>
        <taxon>Planctomycetota</taxon>
        <taxon>Planctomycetia</taxon>
        <taxon>Pirellulales</taxon>
        <taxon>Pirellulaceae</taxon>
        <taxon>Novipirellula</taxon>
    </lineage>
</organism>
<keyword evidence="4" id="KW-0676">Redox-active center</keyword>
<dbReference type="PROSITE" id="PS51257">
    <property type="entry name" value="PROKAR_LIPOPROTEIN"/>
    <property type="match status" value="1"/>
</dbReference>
<proteinExistence type="predicted"/>
<dbReference type="GO" id="GO:0005829">
    <property type="term" value="C:cytosol"/>
    <property type="evidence" value="ECO:0007669"/>
    <property type="project" value="TreeGrafter"/>
</dbReference>
<dbReference type="RefSeq" id="WP_146599705.1">
    <property type="nucleotide sequence ID" value="NZ_SJPY01000003.1"/>
</dbReference>
<feature type="domain" description="Thioredoxin" evidence="6">
    <location>
        <begin position="77"/>
        <end position="190"/>
    </location>
</feature>
<evidence type="ECO:0000256" key="1">
    <source>
        <dbReference type="ARBA" id="ARBA00022448"/>
    </source>
</evidence>
<keyword evidence="3" id="KW-1015">Disulfide bond</keyword>
<name>A0A5C6E0M5_9BACT</name>
<sequence precursor="true">MKTYSFVLFSSSLFVLSAVIGCAGGTSAILDQESPRGYDSAQEQNAVVKQDVASEPAAMPTVGQTTYIEPSETLVGSMTTPQPPTPSLIDLPASSDLDEAIATASGTIILDFYADWCGPCRSQGKILRDLESTAAQKQALIVKVNVDQHPELAEQLQVSALPTLMVVKNGQLVHRQTGMASKKDLVNWMQ</sequence>
<evidence type="ECO:0000256" key="2">
    <source>
        <dbReference type="ARBA" id="ARBA00022982"/>
    </source>
</evidence>
<accession>A0A5C6E0M5</accession>
<dbReference type="OrthoDB" id="7629852at2"/>
<dbReference type="PRINTS" id="PR00421">
    <property type="entry name" value="THIOREDOXIN"/>
</dbReference>
<reference evidence="7 8" key="1">
    <citation type="submission" date="2019-02" db="EMBL/GenBank/DDBJ databases">
        <title>Deep-cultivation of Planctomycetes and their phenomic and genomic characterization uncovers novel biology.</title>
        <authorList>
            <person name="Wiegand S."/>
            <person name="Jogler M."/>
            <person name="Boedeker C."/>
            <person name="Pinto D."/>
            <person name="Vollmers J."/>
            <person name="Rivas-Marin E."/>
            <person name="Kohn T."/>
            <person name="Peeters S.H."/>
            <person name="Heuer A."/>
            <person name="Rast P."/>
            <person name="Oberbeckmann S."/>
            <person name="Bunk B."/>
            <person name="Jeske O."/>
            <person name="Meyerdierks A."/>
            <person name="Storesund J.E."/>
            <person name="Kallscheuer N."/>
            <person name="Luecker S."/>
            <person name="Lage O.M."/>
            <person name="Pohl T."/>
            <person name="Merkel B.J."/>
            <person name="Hornburger P."/>
            <person name="Mueller R.-W."/>
            <person name="Bruemmer F."/>
            <person name="Labrenz M."/>
            <person name="Spormann A.M."/>
            <person name="Op Den Camp H."/>
            <person name="Overmann J."/>
            <person name="Amann R."/>
            <person name="Jetten M.S.M."/>
            <person name="Mascher T."/>
            <person name="Medema M.H."/>
            <person name="Devos D.P."/>
            <person name="Kaster A.-K."/>
            <person name="Ovreas L."/>
            <person name="Rohde M."/>
            <person name="Galperin M.Y."/>
            <person name="Jogler C."/>
        </authorList>
    </citation>
    <scope>NUCLEOTIDE SEQUENCE [LARGE SCALE GENOMIC DNA]</scope>
    <source>
        <strain evidence="7 8">Q31b</strain>
    </source>
</reference>
<evidence type="ECO:0000259" key="6">
    <source>
        <dbReference type="PROSITE" id="PS51352"/>
    </source>
</evidence>
<protein>
    <submittedName>
        <fullName evidence="7">Thioredoxin</fullName>
    </submittedName>
</protein>
<keyword evidence="5" id="KW-0732">Signal</keyword>
<gene>
    <name evidence="7" type="primary">trxA_2</name>
    <name evidence="7" type="ORF">Q31b_22810</name>
</gene>
<keyword evidence="2" id="KW-0249">Electron transport</keyword>
<evidence type="ECO:0000256" key="3">
    <source>
        <dbReference type="ARBA" id="ARBA00023157"/>
    </source>
</evidence>
<evidence type="ECO:0000256" key="4">
    <source>
        <dbReference type="ARBA" id="ARBA00023284"/>
    </source>
</evidence>
<dbReference type="InterPro" id="IPR036249">
    <property type="entry name" value="Thioredoxin-like_sf"/>
</dbReference>
<dbReference type="AlphaFoldDB" id="A0A5C6E0M5"/>
<dbReference type="Proteomes" id="UP000315471">
    <property type="component" value="Unassembled WGS sequence"/>
</dbReference>
<dbReference type="PROSITE" id="PS51352">
    <property type="entry name" value="THIOREDOXIN_2"/>
    <property type="match status" value="1"/>
</dbReference>
<dbReference type="PANTHER" id="PTHR45663">
    <property type="entry name" value="GEO12009P1"/>
    <property type="match status" value="1"/>
</dbReference>
<dbReference type="Pfam" id="PF00085">
    <property type="entry name" value="Thioredoxin"/>
    <property type="match status" value="1"/>
</dbReference>
<dbReference type="InterPro" id="IPR017937">
    <property type="entry name" value="Thioredoxin_CS"/>
</dbReference>
<evidence type="ECO:0000256" key="5">
    <source>
        <dbReference type="SAM" id="SignalP"/>
    </source>
</evidence>
<comment type="caution">
    <text evidence="7">The sequence shown here is derived from an EMBL/GenBank/DDBJ whole genome shotgun (WGS) entry which is preliminary data.</text>
</comment>
<dbReference type="CDD" id="cd02947">
    <property type="entry name" value="TRX_family"/>
    <property type="match status" value="1"/>
</dbReference>
<dbReference type="SUPFAM" id="SSF52833">
    <property type="entry name" value="Thioredoxin-like"/>
    <property type="match status" value="1"/>
</dbReference>
<dbReference type="GO" id="GO:0045454">
    <property type="term" value="P:cell redox homeostasis"/>
    <property type="evidence" value="ECO:0007669"/>
    <property type="project" value="TreeGrafter"/>
</dbReference>
<keyword evidence="1" id="KW-0813">Transport</keyword>
<keyword evidence="8" id="KW-1185">Reference proteome</keyword>
<feature type="chain" id="PRO_5023053476" evidence="5">
    <location>
        <begin position="18"/>
        <end position="190"/>
    </location>
</feature>
<evidence type="ECO:0000313" key="8">
    <source>
        <dbReference type="Proteomes" id="UP000315471"/>
    </source>
</evidence>
<dbReference type="InterPro" id="IPR013766">
    <property type="entry name" value="Thioredoxin_domain"/>
</dbReference>
<dbReference type="GO" id="GO:0015035">
    <property type="term" value="F:protein-disulfide reductase activity"/>
    <property type="evidence" value="ECO:0007669"/>
    <property type="project" value="TreeGrafter"/>
</dbReference>
<evidence type="ECO:0000313" key="7">
    <source>
        <dbReference type="EMBL" id="TWU43243.1"/>
    </source>
</evidence>